<comment type="caution">
    <text evidence="5">The sequence shown here is derived from an EMBL/GenBank/DDBJ whole genome shotgun (WGS) entry which is preliminary data.</text>
</comment>
<feature type="signal peptide" evidence="3">
    <location>
        <begin position="1"/>
        <end position="19"/>
    </location>
</feature>
<gene>
    <name evidence="5" type="ORF">ACED39_09990</name>
</gene>
<keyword evidence="6" id="KW-1185">Reference proteome</keyword>
<dbReference type="SUPFAM" id="SSF53850">
    <property type="entry name" value="Periplasmic binding protein-like II"/>
    <property type="match status" value="1"/>
</dbReference>
<dbReference type="PANTHER" id="PTHR35936">
    <property type="entry name" value="MEMBRANE-BOUND LYTIC MUREIN TRANSGLYCOSYLASE F"/>
    <property type="match status" value="1"/>
</dbReference>
<dbReference type="Pfam" id="PF00497">
    <property type="entry name" value="SBP_bac_3"/>
    <property type="match status" value="1"/>
</dbReference>
<evidence type="ECO:0000313" key="6">
    <source>
        <dbReference type="Proteomes" id="UP001569151"/>
    </source>
</evidence>
<keyword evidence="2 3" id="KW-0732">Signal</keyword>
<evidence type="ECO:0000256" key="2">
    <source>
        <dbReference type="ARBA" id="ARBA00022729"/>
    </source>
</evidence>
<evidence type="ECO:0000256" key="1">
    <source>
        <dbReference type="ARBA" id="ARBA00010333"/>
    </source>
</evidence>
<organism evidence="5 6">
    <name type="scientific">Vibrio bivalvicida</name>
    <dbReference type="NCBI Taxonomy" id="1276888"/>
    <lineage>
        <taxon>Bacteria</taxon>
        <taxon>Pseudomonadati</taxon>
        <taxon>Pseudomonadota</taxon>
        <taxon>Gammaproteobacteria</taxon>
        <taxon>Vibrionales</taxon>
        <taxon>Vibrionaceae</taxon>
        <taxon>Vibrio</taxon>
        <taxon>Vibrio oreintalis group</taxon>
    </lineage>
</organism>
<comment type="similarity">
    <text evidence="1">Belongs to the bacterial solute-binding protein 3 family.</text>
</comment>
<proteinExistence type="inferred from homology"/>
<evidence type="ECO:0000256" key="3">
    <source>
        <dbReference type="SAM" id="SignalP"/>
    </source>
</evidence>
<evidence type="ECO:0000259" key="4">
    <source>
        <dbReference type="Pfam" id="PF00497"/>
    </source>
</evidence>
<dbReference type="InterPro" id="IPR001638">
    <property type="entry name" value="Solute-binding_3/MltF_N"/>
</dbReference>
<dbReference type="Gene3D" id="3.40.190.10">
    <property type="entry name" value="Periplasmic binding protein-like II"/>
    <property type="match status" value="2"/>
</dbReference>
<feature type="domain" description="Solute-binding protein family 3/N-terminal" evidence="4">
    <location>
        <begin position="27"/>
        <end position="260"/>
    </location>
</feature>
<dbReference type="EMBL" id="JBGOOS010000011">
    <property type="protein sequence ID" value="MEZ8209107.1"/>
    <property type="molecule type" value="Genomic_DNA"/>
</dbReference>
<dbReference type="PANTHER" id="PTHR35936:SF25">
    <property type="entry name" value="ABC TRANSPORTER SUBSTRATE-BINDING PROTEIN"/>
    <property type="match status" value="1"/>
</dbReference>
<sequence>MKHHFFFALGVACASSTYAAPIPVTLYSDEGVPPYSFQVDGKAVGIYPDLVRSIAREMPDFDITIEAIPWDRWLKLLEFGKGFALIPPYYLPKARPYVHPYSKPLMEEEVTVYCHKDIADNIDTDLGWPASFFGQRIGINSGCNIGGEALWIAEKNLNLRIFRGRDTEENLLKLQAERIDCYLHITLSIEWNARRLYRLGKIDNLSWLVPVLKVSSQFAYVGYTAVDDHFPFKQRFIEEFNMRLIEHQATGQLDELTRKYSN</sequence>
<feature type="chain" id="PRO_5046318931" evidence="3">
    <location>
        <begin position="20"/>
        <end position="262"/>
    </location>
</feature>
<dbReference type="Proteomes" id="UP001569151">
    <property type="component" value="Unassembled WGS sequence"/>
</dbReference>
<accession>A0ABV4MHQ0</accession>
<evidence type="ECO:0000313" key="5">
    <source>
        <dbReference type="EMBL" id="MEZ8209107.1"/>
    </source>
</evidence>
<dbReference type="RefSeq" id="WP_371726485.1">
    <property type="nucleotide sequence ID" value="NZ_JBGOOS010000011.1"/>
</dbReference>
<protein>
    <submittedName>
        <fullName evidence="5">Substrate-binding periplasmic protein</fullName>
    </submittedName>
</protein>
<reference evidence="5 6" key="1">
    <citation type="submission" date="2024-06" db="EMBL/GenBank/DDBJ databases">
        <authorList>
            <person name="Steensen K."/>
            <person name="Seneca J."/>
            <person name="Bartlau N."/>
            <person name="Yu A.X."/>
            <person name="Polz M.F."/>
        </authorList>
    </citation>
    <scope>NUCLEOTIDE SEQUENCE [LARGE SCALE GENOMIC DNA]</scope>
    <source>
        <strain evidence="5 6">1F146</strain>
    </source>
</reference>
<name>A0ABV4MHQ0_9VIBR</name>